<evidence type="ECO:0000256" key="6">
    <source>
        <dbReference type="ARBA" id="ARBA00023196"/>
    </source>
</evidence>
<dbReference type="PANTHER" id="PTHR13822:SF10">
    <property type="entry name" value="ATP SYNTHASE EPSILON CHAIN, CHLOROPLASTIC"/>
    <property type="match status" value="1"/>
</dbReference>
<comment type="similarity">
    <text evidence="2 8 9">Belongs to the ATPase epsilon chain family.</text>
</comment>
<name>A0A542ZB63_9ACTN</name>
<dbReference type="InterPro" id="IPR001469">
    <property type="entry name" value="ATP_synth_F1_dsu/esu"/>
</dbReference>
<dbReference type="NCBIfam" id="TIGR01216">
    <property type="entry name" value="ATP_synt_epsi"/>
    <property type="match status" value="1"/>
</dbReference>
<comment type="function">
    <text evidence="8">Produces ATP from ADP in the presence of a proton gradient across the membrane.</text>
</comment>
<feature type="domain" description="ATP synthase F1 complex delta/epsilon subunit N-terminal" evidence="11">
    <location>
        <begin position="6"/>
        <end position="85"/>
    </location>
</feature>
<gene>
    <name evidence="8" type="primary">atpC</name>
    <name evidence="12" type="ORF">FB460_1416</name>
</gene>
<dbReference type="InterPro" id="IPR020546">
    <property type="entry name" value="ATP_synth_F1_dsu/esu_N"/>
</dbReference>
<dbReference type="InterPro" id="IPR036771">
    <property type="entry name" value="ATPsynth_dsu/esu_N"/>
</dbReference>
<comment type="subunit">
    <text evidence="8 9">F-type ATPases have 2 components, CF(1) - the catalytic core - and CF(0) - the membrane proton channel. CF(1) has five subunits: alpha(3), beta(3), gamma(1), delta(1), epsilon(1). CF(0) has three main subunits: a, b and c.</text>
</comment>
<comment type="subcellular location">
    <subcellularLocation>
        <location evidence="1 8">Cell membrane</location>
        <topology evidence="1 8">Peripheral membrane protein</topology>
    </subcellularLocation>
</comment>
<keyword evidence="6 8" id="KW-0139">CF(1)</keyword>
<evidence type="ECO:0000256" key="1">
    <source>
        <dbReference type="ARBA" id="ARBA00004202"/>
    </source>
</evidence>
<dbReference type="PANTHER" id="PTHR13822">
    <property type="entry name" value="ATP SYNTHASE DELTA/EPSILON CHAIN"/>
    <property type="match status" value="1"/>
</dbReference>
<evidence type="ECO:0000259" key="11">
    <source>
        <dbReference type="Pfam" id="PF02823"/>
    </source>
</evidence>
<keyword evidence="8" id="KW-0375">Hydrogen ion transport</keyword>
<evidence type="ECO:0000256" key="9">
    <source>
        <dbReference type="RuleBase" id="RU003656"/>
    </source>
</evidence>
<dbReference type="AlphaFoldDB" id="A0A542ZB63"/>
<dbReference type="GO" id="GO:0005524">
    <property type="term" value="F:ATP binding"/>
    <property type="evidence" value="ECO:0007669"/>
    <property type="project" value="UniProtKB-UniRule"/>
</dbReference>
<evidence type="ECO:0000256" key="8">
    <source>
        <dbReference type="HAMAP-Rule" id="MF_00530"/>
    </source>
</evidence>
<dbReference type="Pfam" id="PF02823">
    <property type="entry name" value="ATP-synt_DE_N"/>
    <property type="match status" value="1"/>
</dbReference>
<evidence type="ECO:0000256" key="5">
    <source>
        <dbReference type="ARBA" id="ARBA00023136"/>
    </source>
</evidence>
<keyword evidence="8" id="KW-1003">Cell membrane</keyword>
<dbReference type="Gene3D" id="2.60.15.10">
    <property type="entry name" value="F0F1 ATP synthase delta/epsilon subunit, N-terminal"/>
    <property type="match status" value="1"/>
</dbReference>
<evidence type="ECO:0000256" key="3">
    <source>
        <dbReference type="ARBA" id="ARBA00022448"/>
    </source>
</evidence>
<dbReference type="RefSeq" id="WP_142093448.1">
    <property type="nucleotide sequence ID" value="NZ_BAAAMD010000003.1"/>
</dbReference>
<dbReference type="SUPFAM" id="SSF51344">
    <property type="entry name" value="Epsilon subunit of F1F0-ATP synthase N-terminal domain"/>
    <property type="match status" value="1"/>
</dbReference>
<evidence type="ECO:0000313" key="12">
    <source>
        <dbReference type="EMBL" id="TQL57583.1"/>
    </source>
</evidence>
<reference evidence="12 13" key="1">
    <citation type="submission" date="2019-06" db="EMBL/GenBank/DDBJ databases">
        <title>Sequencing the genomes of 1000 actinobacteria strains.</title>
        <authorList>
            <person name="Klenk H.-P."/>
        </authorList>
    </citation>
    <scope>NUCLEOTIDE SEQUENCE [LARGE SCALE GENOMIC DNA]</scope>
    <source>
        <strain evidence="12 13">DSM 8251</strain>
    </source>
</reference>
<dbReference type="GO" id="GO:0046933">
    <property type="term" value="F:proton-transporting ATP synthase activity, rotational mechanism"/>
    <property type="evidence" value="ECO:0007669"/>
    <property type="project" value="UniProtKB-UniRule"/>
</dbReference>
<dbReference type="OrthoDB" id="9791445at2"/>
<protein>
    <recommendedName>
        <fullName evidence="8">ATP synthase epsilon chain</fullName>
    </recommendedName>
    <alternativeName>
        <fullName evidence="8">ATP synthase F1 sector epsilon subunit</fullName>
    </alternativeName>
    <alternativeName>
        <fullName evidence="8">F-ATPase epsilon subunit</fullName>
    </alternativeName>
</protein>
<evidence type="ECO:0000256" key="4">
    <source>
        <dbReference type="ARBA" id="ARBA00023065"/>
    </source>
</evidence>
<dbReference type="GO" id="GO:0045259">
    <property type="term" value="C:proton-transporting ATP synthase complex"/>
    <property type="evidence" value="ECO:0007669"/>
    <property type="project" value="UniProtKB-KW"/>
</dbReference>
<dbReference type="CDD" id="cd12152">
    <property type="entry name" value="F1-ATPase_delta"/>
    <property type="match status" value="1"/>
</dbReference>
<evidence type="ECO:0000256" key="2">
    <source>
        <dbReference type="ARBA" id="ARBA00005712"/>
    </source>
</evidence>
<sequence length="145" mass="15965">MAEKTLKVLVVSAEREVWNGDAHQIMARTTEGEIGILPGHEPFLGVLAPCAVEVFAVDGNREVVAVDGGFISVEPGRHVSVLSEFAKLGHEITLEEAEKELYKAREELESAANEGFTNRDPELEVRYERASAQVRAARRHQEITG</sequence>
<keyword evidence="10" id="KW-0175">Coiled coil</keyword>
<feature type="coiled-coil region" evidence="10">
    <location>
        <begin position="87"/>
        <end position="114"/>
    </location>
</feature>
<keyword evidence="3 8" id="KW-0813">Transport</keyword>
<dbReference type="HAMAP" id="MF_00530">
    <property type="entry name" value="ATP_synth_epsil_bac"/>
    <property type="match status" value="1"/>
</dbReference>
<keyword evidence="4 8" id="KW-0406">Ion transport</keyword>
<proteinExistence type="inferred from homology"/>
<evidence type="ECO:0000256" key="7">
    <source>
        <dbReference type="ARBA" id="ARBA00023310"/>
    </source>
</evidence>
<accession>A0A542ZB63</accession>
<dbReference type="Proteomes" id="UP000316196">
    <property type="component" value="Unassembled WGS sequence"/>
</dbReference>
<keyword evidence="13" id="KW-1185">Reference proteome</keyword>
<keyword evidence="7 8" id="KW-0066">ATP synthesis</keyword>
<evidence type="ECO:0000256" key="10">
    <source>
        <dbReference type="SAM" id="Coils"/>
    </source>
</evidence>
<organism evidence="12 13">
    <name type="scientific">Propioniferax innocua</name>
    <dbReference type="NCBI Taxonomy" id="1753"/>
    <lineage>
        <taxon>Bacteria</taxon>
        <taxon>Bacillati</taxon>
        <taxon>Actinomycetota</taxon>
        <taxon>Actinomycetes</taxon>
        <taxon>Propionibacteriales</taxon>
        <taxon>Propionibacteriaceae</taxon>
        <taxon>Propioniferax</taxon>
    </lineage>
</organism>
<evidence type="ECO:0000313" key="13">
    <source>
        <dbReference type="Proteomes" id="UP000316196"/>
    </source>
</evidence>
<dbReference type="GO" id="GO:0005886">
    <property type="term" value="C:plasma membrane"/>
    <property type="evidence" value="ECO:0007669"/>
    <property type="project" value="UniProtKB-SubCell"/>
</dbReference>
<dbReference type="EMBL" id="VFOR01000002">
    <property type="protein sequence ID" value="TQL57583.1"/>
    <property type="molecule type" value="Genomic_DNA"/>
</dbReference>
<keyword evidence="5 8" id="KW-0472">Membrane</keyword>
<comment type="caution">
    <text evidence="12">The sequence shown here is derived from an EMBL/GenBank/DDBJ whole genome shotgun (WGS) entry which is preliminary data.</text>
</comment>
<dbReference type="NCBIfam" id="NF009977">
    <property type="entry name" value="PRK13442.1"/>
    <property type="match status" value="1"/>
</dbReference>